<dbReference type="GeneID" id="63779907"/>
<dbReference type="PANTHER" id="PTHR23502:SF34">
    <property type="entry name" value="PROTEIN HOL1"/>
    <property type="match status" value="1"/>
</dbReference>
<dbReference type="GO" id="GO:0022857">
    <property type="term" value="F:transmembrane transporter activity"/>
    <property type="evidence" value="ECO:0007669"/>
    <property type="project" value="InterPro"/>
</dbReference>
<evidence type="ECO:0000256" key="1">
    <source>
        <dbReference type="ARBA" id="ARBA00004141"/>
    </source>
</evidence>
<feature type="transmembrane region" description="Helical" evidence="6">
    <location>
        <begin position="199"/>
        <end position="220"/>
    </location>
</feature>
<feature type="transmembrane region" description="Helical" evidence="6">
    <location>
        <begin position="483"/>
        <end position="500"/>
    </location>
</feature>
<feature type="transmembrane region" description="Helical" evidence="6">
    <location>
        <begin position="62"/>
        <end position="90"/>
    </location>
</feature>
<feature type="region of interest" description="Disordered" evidence="5">
    <location>
        <begin position="1"/>
        <end position="23"/>
    </location>
</feature>
<dbReference type="STRING" id="1141098.A0A1Y2E535"/>
<evidence type="ECO:0000256" key="2">
    <source>
        <dbReference type="ARBA" id="ARBA00022692"/>
    </source>
</evidence>
<dbReference type="GO" id="GO:0005886">
    <property type="term" value="C:plasma membrane"/>
    <property type="evidence" value="ECO:0007669"/>
    <property type="project" value="TreeGrafter"/>
</dbReference>
<evidence type="ECO:0000259" key="7">
    <source>
        <dbReference type="PROSITE" id="PS50850"/>
    </source>
</evidence>
<dbReference type="PROSITE" id="PS50850">
    <property type="entry name" value="MFS"/>
    <property type="match status" value="1"/>
</dbReference>
<comment type="subcellular location">
    <subcellularLocation>
        <location evidence="1">Membrane</location>
        <topology evidence="1">Multi-pass membrane protein</topology>
    </subcellularLocation>
</comment>
<dbReference type="RefSeq" id="XP_040717370.1">
    <property type="nucleotide sequence ID" value="XM_040863695.1"/>
</dbReference>
<dbReference type="InterPro" id="IPR011701">
    <property type="entry name" value="MFS"/>
</dbReference>
<keyword evidence="3 6" id="KW-1133">Transmembrane helix</keyword>
<comment type="caution">
    <text evidence="8">The sequence shown here is derived from an EMBL/GenBank/DDBJ whole genome shotgun (WGS) entry which is preliminary data.</text>
</comment>
<reference evidence="8 9" key="1">
    <citation type="submission" date="2016-07" db="EMBL/GenBank/DDBJ databases">
        <title>Pervasive Adenine N6-methylation of Active Genes in Fungi.</title>
        <authorList>
            <consortium name="DOE Joint Genome Institute"/>
            <person name="Mondo S.J."/>
            <person name="Dannebaum R.O."/>
            <person name="Kuo R.C."/>
            <person name="Labutti K."/>
            <person name="Haridas S."/>
            <person name="Kuo A."/>
            <person name="Salamov A."/>
            <person name="Ahrendt S.R."/>
            <person name="Lipzen A."/>
            <person name="Sullivan W."/>
            <person name="Andreopoulos W.B."/>
            <person name="Clum A."/>
            <person name="Lindquist E."/>
            <person name="Daum C."/>
            <person name="Ramamoorthy G.K."/>
            <person name="Gryganskyi A."/>
            <person name="Culley D."/>
            <person name="Magnuson J.K."/>
            <person name="James T.Y."/>
            <person name="O'Malley M.A."/>
            <person name="Stajich J.E."/>
            <person name="Spatafora J.W."/>
            <person name="Visel A."/>
            <person name="Grigoriev I.V."/>
        </authorList>
    </citation>
    <scope>NUCLEOTIDE SEQUENCE [LARGE SCALE GENOMIC DNA]</scope>
    <source>
        <strain evidence="8 9">CBS 129021</strain>
    </source>
</reference>
<evidence type="ECO:0000313" key="9">
    <source>
        <dbReference type="Proteomes" id="UP000193689"/>
    </source>
</evidence>
<proteinExistence type="predicted"/>
<keyword evidence="2 6" id="KW-0812">Transmembrane</keyword>
<dbReference type="EMBL" id="MCFJ01000005">
    <property type="protein sequence ID" value="ORY66406.1"/>
    <property type="molecule type" value="Genomic_DNA"/>
</dbReference>
<dbReference type="AlphaFoldDB" id="A0A1Y2E535"/>
<feature type="transmembrane region" description="Helical" evidence="6">
    <location>
        <begin position="418"/>
        <end position="438"/>
    </location>
</feature>
<dbReference type="InParanoid" id="A0A1Y2E535"/>
<keyword evidence="9" id="KW-1185">Reference proteome</keyword>
<dbReference type="Gene3D" id="1.20.1250.20">
    <property type="entry name" value="MFS general substrate transporter like domains"/>
    <property type="match status" value="1"/>
</dbReference>
<dbReference type="Pfam" id="PF07690">
    <property type="entry name" value="MFS_1"/>
    <property type="match status" value="1"/>
</dbReference>
<feature type="transmembrane region" description="Helical" evidence="6">
    <location>
        <begin position="331"/>
        <end position="353"/>
    </location>
</feature>
<evidence type="ECO:0000256" key="6">
    <source>
        <dbReference type="SAM" id="Phobius"/>
    </source>
</evidence>
<feature type="transmembrane region" description="Helical" evidence="6">
    <location>
        <begin position="243"/>
        <end position="263"/>
    </location>
</feature>
<feature type="transmembrane region" description="Helical" evidence="6">
    <location>
        <begin position="169"/>
        <end position="192"/>
    </location>
</feature>
<sequence>MADDHTMPSLKPEIENPSANKTRKRTLGNVRVRHHETNELILVPTPSRDPNDPLNWSQTYKYYVATLICLAMMICNFLAAGPSVAIISTARDFFPELFATGQIPTAISKVAYFFTATALLQGAGNFFWMPLTNKFGRRPVYVSSYSLYFATAMWLIFETNYGAFLAGRIILGLGSGAAETIAPVSIADLFFLHERGFVMGLYTSFLSIGVALGILIDGWVSSGNQGTWLTHARFIVVHHDWQVIYQVGAALIGLVLTLAFFTFPETACTREASTNASSLSAERLSQKPGPSSADAENGVQIPRKQPYLQRLKIFNKVWTQESLIKMFLRPLGLICLPPVLWAALVQSVTIGFLVAVSSNVSNAFYHAYAFEPWQVGLCFISAIIGSLIGIPAGGQLGDLTADYFTKRNRGVRDPEMRLPAMALCLITTPLALILYGVGIEKHLHWMCPTIGLGLLNFSISQGTNVCLVYVIDAYRPIAGEITLAVTGFKSLFGFLLSFYTNTWVEQSGYLNAFGAMAGISVAILMLWIPLYLWGKEIRHTTWHWPVLSYIHWDNDREVGE</sequence>
<accession>A0A1Y2E535</accession>
<dbReference type="OrthoDB" id="5215911at2759"/>
<name>A0A1Y2E535_9PEZI</name>
<feature type="transmembrane region" description="Helical" evidence="6">
    <location>
        <begin position="140"/>
        <end position="157"/>
    </location>
</feature>
<evidence type="ECO:0000313" key="8">
    <source>
        <dbReference type="EMBL" id="ORY66406.1"/>
    </source>
</evidence>
<dbReference type="SUPFAM" id="SSF103473">
    <property type="entry name" value="MFS general substrate transporter"/>
    <property type="match status" value="1"/>
</dbReference>
<dbReference type="InterPro" id="IPR020846">
    <property type="entry name" value="MFS_dom"/>
</dbReference>
<feature type="domain" description="Major facilitator superfamily (MFS) profile" evidence="7">
    <location>
        <begin position="69"/>
        <end position="532"/>
    </location>
</feature>
<feature type="transmembrane region" description="Helical" evidence="6">
    <location>
        <begin position="373"/>
        <end position="397"/>
    </location>
</feature>
<feature type="transmembrane region" description="Helical" evidence="6">
    <location>
        <begin position="512"/>
        <end position="533"/>
    </location>
</feature>
<feature type="transmembrane region" description="Helical" evidence="6">
    <location>
        <begin position="110"/>
        <end position="128"/>
    </location>
</feature>
<gene>
    <name evidence="8" type="ORF">BCR38DRAFT_484038</name>
</gene>
<evidence type="ECO:0000256" key="3">
    <source>
        <dbReference type="ARBA" id="ARBA00022989"/>
    </source>
</evidence>
<dbReference type="PANTHER" id="PTHR23502">
    <property type="entry name" value="MAJOR FACILITATOR SUPERFAMILY"/>
    <property type="match status" value="1"/>
</dbReference>
<feature type="transmembrane region" description="Helical" evidence="6">
    <location>
        <begin position="450"/>
        <end position="471"/>
    </location>
</feature>
<dbReference type="InterPro" id="IPR036259">
    <property type="entry name" value="MFS_trans_sf"/>
</dbReference>
<keyword evidence="4 6" id="KW-0472">Membrane</keyword>
<evidence type="ECO:0000256" key="5">
    <source>
        <dbReference type="SAM" id="MobiDB-lite"/>
    </source>
</evidence>
<dbReference type="Proteomes" id="UP000193689">
    <property type="component" value="Unassembled WGS sequence"/>
</dbReference>
<protein>
    <submittedName>
        <fullName evidence="8">Major facilitator superfamily domain-containing protein</fullName>
    </submittedName>
</protein>
<evidence type="ECO:0000256" key="4">
    <source>
        <dbReference type="ARBA" id="ARBA00023136"/>
    </source>
</evidence>
<organism evidence="8 9">
    <name type="scientific">Pseudomassariella vexata</name>
    <dbReference type="NCBI Taxonomy" id="1141098"/>
    <lineage>
        <taxon>Eukaryota</taxon>
        <taxon>Fungi</taxon>
        <taxon>Dikarya</taxon>
        <taxon>Ascomycota</taxon>
        <taxon>Pezizomycotina</taxon>
        <taxon>Sordariomycetes</taxon>
        <taxon>Xylariomycetidae</taxon>
        <taxon>Amphisphaeriales</taxon>
        <taxon>Pseudomassariaceae</taxon>
        <taxon>Pseudomassariella</taxon>
    </lineage>
</organism>